<organism evidence="17 18">
    <name type="scientific">Funneliformis mosseae</name>
    <name type="common">Endomycorrhizal fungus</name>
    <name type="synonym">Glomus mosseae</name>
    <dbReference type="NCBI Taxonomy" id="27381"/>
    <lineage>
        <taxon>Eukaryota</taxon>
        <taxon>Fungi</taxon>
        <taxon>Fungi incertae sedis</taxon>
        <taxon>Mucoromycota</taxon>
        <taxon>Glomeromycotina</taxon>
        <taxon>Glomeromycetes</taxon>
        <taxon>Glomerales</taxon>
        <taxon>Glomeraceae</taxon>
        <taxon>Funneliformis</taxon>
    </lineage>
</organism>
<name>A0A9N9CFX9_FUNMO</name>
<evidence type="ECO:0000256" key="2">
    <source>
        <dbReference type="ARBA" id="ARBA00004128"/>
    </source>
</evidence>
<evidence type="ECO:0000259" key="16">
    <source>
        <dbReference type="PROSITE" id="PS51382"/>
    </source>
</evidence>
<evidence type="ECO:0000256" key="14">
    <source>
        <dbReference type="ARBA" id="ARBA00081313"/>
    </source>
</evidence>
<comment type="subcellular location">
    <subcellularLocation>
        <location evidence="2">Vacuole membrane</location>
        <topology evidence="2">Multi-pass membrane protein</topology>
    </subcellularLocation>
</comment>
<dbReference type="InterPro" id="IPR003807">
    <property type="entry name" value="DUF202"/>
</dbReference>
<gene>
    <name evidence="17" type="ORF">FMOSSE_LOCUS8917</name>
</gene>
<evidence type="ECO:0000313" key="18">
    <source>
        <dbReference type="Proteomes" id="UP000789375"/>
    </source>
</evidence>
<evidence type="ECO:0000256" key="6">
    <source>
        <dbReference type="ARBA" id="ARBA00022692"/>
    </source>
</evidence>
<keyword evidence="5" id="KW-0808">Transferase</keyword>
<dbReference type="GO" id="GO:0000329">
    <property type="term" value="C:fungal-type vacuole membrane"/>
    <property type="evidence" value="ECO:0007669"/>
    <property type="project" value="TreeGrafter"/>
</dbReference>
<dbReference type="Pfam" id="PF09359">
    <property type="entry name" value="VTC"/>
    <property type="match status" value="1"/>
</dbReference>
<feature type="transmembrane region" description="Helical" evidence="15">
    <location>
        <begin position="630"/>
        <end position="649"/>
    </location>
</feature>
<evidence type="ECO:0000256" key="11">
    <source>
        <dbReference type="ARBA" id="ARBA00067464"/>
    </source>
</evidence>
<dbReference type="EMBL" id="CAJVPP010002448">
    <property type="protein sequence ID" value="CAG8600382.1"/>
    <property type="molecule type" value="Genomic_DNA"/>
</dbReference>
<comment type="caution">
    <text evidence="17">The sequence shown here is derived from an EMBL/GenBank/DDBJ whole genome shotgun (WGS) entry which is preliminary data.</text>
</comment>
<reference evidence="17" key="1">
    <citation type="submission" date="2021-06" db="EMBL/GenBank/DDBJ databases">
        <authorList>
            <person name="Kallberg Y."/>
            <person name="Tangrot J."/>
            <person name="Rosling A."/>
        </authorList>
    </citation>
    <scope>NUCLEOTIDE SEQUENCE</scope>
    <source>
        <strain evidence="17">87-6 pot B 2015</strain>
    </source>
</reference>
<proteinExistence type="inferred from homology"/>
<dbReference type="EC" id="2.7.4.1" evidence="3"/>
<dbReference type="Proteomes" id="UP000789375">
    <property type="component" value="Unassembled WGS sequence"/>
</dbReference>
<keyword evidence="4" id="KW-0926">Vacuole</keyword>
<keyword evidence="7 15" id="KW-1133">Transmembrane helix</keyword>
<evidence type="ECO:0000256" key="4">
    <source>
        <dbReference type="ARBA" id="ARBA00022554"/>
    </source>
</evidence>
<comment type="similarity">
    <text evidence="10">Belongs to the VTC4 family.</text>
</comment>
<evidence type="ECO:0000313" key="17">
    <source>
        <dbReference type="EMBL" id="CAG8600382.1"/>
    </source>
</evidence>
<keyword evidence="8 15" id="KW-0472">Membrane</keyword>
<dbReference type="GO" id="GO:0008976">
    <property type="term" value="F:polyphosphate kinase activity"/>
    <property type="evidence" value="ECO:0007669"/>
    <property type="project" value="UniProtKB-EC"/>
</dbReference>
<dbReference type="AlphaFoldDB" id="A0A9N9CFX9"/>
<evidence type="ECO:0000256" key="5">
    <source>
        <dbReference type="ARBA" id="ARBA00022679"/>
    </source>
</evidence>
<dbReference type="InterPro" id="IPR018966">
    <property type="entry name" value="VTC_domain"/>
</dbReference>
<accession>A0A9N9CFX9</accession>
<dbReference type="PANTHER" id="PTHR46140:SF1">
    <property type="entry name" value="VACUOLAR TRANSPORTER CHAPERONE COMPLEX SUBUNIT 4-RELATED"/>
    <property type="match status" value="1"/>
</dbReference>
<comment type="catalytic activity">
    <reaction evidence="9">
        <text>[phosphate](n) + ATP = [phosphate](n+1) + ADP</text>
        <dbReference type="Rhea" id="RHEA:19573"/>
        <dbReference type="Rhea" id="RHEA-COMP:9859"/>
        <dbReference type="Rhea" id="RHEA-COMP:14280"/>
        <dbReference type="ChEBI" id="CHEBI:16838"/>
        <dbReference type="ChEBI" id="CHEBI:30616"/>
        <dbReference type="ChEBI" id="CHEBI:456216"/>
        <dbReference type="EC" id="2.7.4.1"/>
    </reaction>
    <physiologicalReaction direction="left-to-right" evidence="9">
        <dbReference type="Rhea" id="RHEA:19574"/>
    </physiologicalReaction>
</comment>
<protein>
    <recommendedName>
        <fullName evidence="11">Vacuolar transporter chaperone complex subunit 4</fullName>
        <ecNumber evidence="3">2.7.4.1</ecNumber>
    </recommendedName>
    <alternativeName>
        <fullName evidence="13">Polyphosphate kinase</fullName>
    </alternativeName>
    <alternativeName>
        <fullName evidence="12">SPX-dependent polyphosphate polymerase VTC subunit 4</fullName>
    </alternativeName>
    <alternativeName>
        <fullName evidence="14">Vacuolar membrane polyphosphate polymerase catalytic subunit</fullName>
    </alternativeName>
</protein>
<dbReference type="GO" id="GO:0033254">
    <property type="term" value="C:vacuolar transporter chaperone complex"/>
    <property type="evidence" value="ECO:0007669"/>
    <property type="project" value="TreeGrafter"/>
</dbReference>
<sequence length="656" mass="76553">MKFGHHLKTSLYPEWTYYYLAYDELKHELKTRTRGGYWSEDDEKSYFELLEKELDKVYNFQTVKSGEINRRIQHSEKVINDVTETKSAKEEDYLEIEEELSNIIADVHDLAKFTRLNYSGFLKIIKKHDKQTKWILKPMFMVRLNAKPFYKENYDALIVKLSRLYDIVRTRGNPVKGNSSAGGQQQNFVRNTTKYWVHQDNITELKLLILKHLPVLVFNPNKEFESADSAISSIYFDNENFDLYLGRLEKTEGAEAIRLRWYGGMDNREIFVERKTHREDWTGEKSVKARFPIKEKYVNRYLQGHYTMDETFKKLKQKGKGDKEIDGLIQLANEVQYRVLTKKLKPAVRTFYNRTAFQLPGDARVRISLDTELSMIREDNFENNPRLRSGDNWRRMDIGIDYPFSQLPEEDIERFPYAILEVKLQTQFGQEPPEWVKELVQSHLVEGVPKFSKFVHGVATLMENRRIQLLPFWLPQMDIDIRKPPSKFRLQRPTARTPLLARADSSSHGTRSRNAQQISSLEELEEYLAATTPAGKVPITYQGKRIAIPVRVEPKVYFANERTFLSWLNFTVVLGGLAVGLLNFGDKISITAASMFTAVAMMVMLYSLGTYLWRAKKIRNKEPGPYDDQYGPTFLCGILLIAVVVNFWLRLLEDSS</sequence>
<dbReference type="GO" id="GO:0006799">
    <property type="term" value="P:polyphosphate biosynthetic process"/>
    <property type="evidence" value="ECO:0007669"/>
    <property type="project" value="UniProtKB-ARBA"/>
</dbReference>
<evidence type="ECO:0000256" key="9">
    <source>
        <dbReference type="ARBA" id="ARBA00050204"/>
    </source>
</evidence>
<dbReference type="Gene3D" id="3.20.100.30">
    <property type="entry name" value="VTC, catalytic tunnel domain"/>
    <property type="match status" value="1"/>
</dbReference>
<evidence type="ECO:0000256" key="3">
    <source>
        <dbReference type="ARBA" id="ARBA00012960"/>
    </source>
</evidence>
<keyword evidence="18" id="KW-1185">Reference proteome</keyword>
<dbReference type="InterPro" id="IPR051572">
    <property type="entry name" value="VTC_Complex_Subunit"/>
</dbReference>
<dbReference type="InterPro" id="IPR042267">
    <property type="entry name" value="VTC_sf"/>
</dbReference>
<dbReference type="CDD" id="cd14480">
    <property type="entry name" value="SPX_VTC2_like"/>
    <property type="match status" value="1"/>
</dbReference>
<feature type="domain" description="SPX" evidence="16">
    <location>
        <begin position="1"/>
        <end position="142"/>
    </location>
</feature>
<evidence type="ECO:0000256" key="7">
    <source>
        <dbReference type="ARBA" id="ARBA00022989"/>
    </source>
</evidence>
<evidence type="ECO:0000256" key="8">
    <source>
        <dbReference type="ARBA" id="ARBA00023136"/>
    </source>
</evidence>
<evidence type="ECO:0000256" key="15">
    <source>
        <dbReference type="SAM" id="Phobius"/>
    </source>
</evidence>
<evidence type="ECO:0000256" key="13">
    <source>
        <dbReference type="ARBA" id="ARBA00080494"/>
    </source>
</evidence>
<comment type="cofactor">
    <cofactor evidence="1">
        <name>Mn(2+)</name>
        <dbReference type="ChEBI" id="CHEBI:29035"/>
    </cofactor>
</comment>
<dbReference type="PANTHER" id="PTHR46140">
    <property type="entry name" value="VACUOLAR TRANSPORTER CHAPERONE 1-RELATED"/>
    <property type="match status" value="1"/>
</dbReference>
<dbReference type="CDD" id="cd07751">
    <property type="entry name" value="PolyPPase_VTC4_like"/>
    <property type="match status" value="1"/>
</dbReference>
<feature type="transmembrane region" description="Helical" evidence="15">
    <location>
        <begin position="564"/>
        <end position="582"/>
    </location>
</feature>
<dbReference type="PROSITE" id="PS51382">
    <property type="entry name" value="SPX"/>
    <property type="match status" value="1"/>
</dbReference>
<keyword evidence="6 15" id="KW-0812">Transmembrane</keyword>
<evidence type="ECO:0000256" key="10">
    <source>
        <dbReference type="ARBA" id="ARBA00061390"/>
    </source>
</evidence>
<evidence type="ECO:0000256" key="1">
    <source>
        <dbReference type="ARBA" id="ARBA00001936"/>
    </source>
</evidence>
<dbReference type="InterPro" id="IPR004331">
    <property type="entry name" value="SPX_dom"/>
</dbReference>
<dbReference type="Pfam" id="PF02656">
    <property type="entry name" value="DUF202"/>
    <property type="match status" value="1"/>
</dbReference>
<feature type="transmembrane region" description="Helical" evidence="15">
    <location>
        <begin position="588"/>
        <end position="609"/>
    </location>
</feature>
<dbReference type="FunFam" id="3.20.100.30:FF:000001">
    <property type="entry name" value="Vacuolar transporter chaperone 4"/>
    <property type="match status" value="1"/>
</dbReference>
<evidence type="ECO:0000256" key="12">
    <source>
        <dbReference type="ARBA" id="ARBA00075894"/>
    </source>
</evidence>